<name>A0A2U3LNU1_9FIRM</name>
<dbReference type="AlphaFoldDB" id="A0A2U3LNU1"/>
<evidence type="ECO:0000313" key="2">
    <source>
        <dbReference type="Proteomes" id="UP000238916"/>
    </source>
</evidence>
<gene>
    <name evidence="1" type="ORF">SBF1_6700002</name>
</gene>
<reference evidence="2" key="1">
    <citation type="submission" date="2018-02" db="EMBL/GenBank/DDBJ databases">
        <authorList>
            <person name="Hausmann B."/>
        </authorList>
    </citation>
    <scope>NUCLEOTIDE SEQUENCE [LARGE SCALE GENOMIC DNA]</scope>
    <source>
        <strain evidence="2">Peat soil MAG SbF1</strain>
    </source>
</reference>
<dbReference type="EMBL" id="OMOF01000635">
    <property type="protein sequence ID" value="SPF53489.1"/>
    <property type="molecule type" value="Genomic_DNA"/>
</dbReference>
<proteinExistence type="predicted"/>
<evidence type="ECO:0000313" key="1">
    <source>
        <dbReference type="EMBL" id="SPF53489.1"/>
    </source>
</evidence>
<accession>A0A2U3LNU1</accession>
<sequence length="47" mass="5448">MLFLFSDIQMDSLQVGCPIVPKIHNERSTALQEAKLLMLSRQMTYIH</sequence>
<protein>
    <submittedName>
        <fullName evidence="1">Uncharacterized protein</fullName>
    </submittedName>
</protein>
<organism evidence="1 2">
    <name type="scientific">Candidatus Desulfosporosinus infrequens</name>
    <dbReference type="NCBI Taxonomy" id="2043169"/>
    <lineage>
        <taxon>Bacteria</taxon>
        <taxon>Bacillati</taxon>
        <taxon>Bacillota</taxon>
        <taxon>Clostridia</taxon>
        <taxon>Eubacteriales</taxon>
        <taxon>Desulfitobacteriaceae</taxon>
        <taxon>Desulfosporosinus</taxon>
    </lineage>
</organism>
<dbReference type="Proteomes" id="UP000238916">
    <property type="component" value="Unassembled WGS sequence"/>
</dbReference>